<protein>
    <submittedName>
        <fullName evidence="1">Nucleotidyltransferase family protein</fullName>
    </submittedName>
</protein>
<dbReference type="Proteomes" id="UP001365405">
    <property type="component" value="Unassembled WGS sequence"/>
</dbReference>
<dbReference type="RefSeq" id="WP_341408325.1">
    <property type="nucleotide sequence ID" value="NZ_JBBUTH010000001.1"/>
</dbReference>
<evidence type="ECO:0000313" key="1">
    <source>
        <dbReference type="EMBL" id="MEK8048645.1"/>
    </source>
</evidence>
<keyword evidence="2" id="KW-1185">Reference proteome</keyword>
<proteinExistence type="predicted"/>
<reference evidence="1 2" key="1">
    <citation type="submission" date="2024-04" db="EMBL/GenBank/DDBJ databases">
        <title>Novel species of the genus Ideonella isolated from streams.</title>
        <authorList>
            <person name="Lu H."/>
        </authorList>
    </citation>
    <scope>NUCLEOTIDE SEQUENCE [LARGE SCALE GENOMIC DNA]</scope>
    <source>
        <strain evidence="1 2">DXS22W</strain>
    </source>
</reference>
<accession>A0ABU9CEC9</accession>
<sequence length="374" mass="42357">MKLEAASEDPEALVKLLRSDTVLSQLHASDWANLLGQARSALLMARVANCLSERELLGEVPERPRSYLVRSAEVADRHQHAVRWELAQIQHALKRLSGPVLVLKGCAYIALKLPASRGRTVSDIDVLVPKVQVGSAESALLAAGWIPQERDLYNQRYYRKWMHEIPPLTHVKRGTVIDLHHTITAPTSSFAVDGARLIEASRPIDPADPQWRVLQPVDMVLHSAVHLFQEGEFEHGLRDLLDMDWLLQHFEKVEDGFWPQLLARAGELKLQVPLHHALHHIERLFGRRVPDGHRAAVVALAPAWPQRVAMAWLLTRALRPHHPSAEQGGEALARALLYVRSHWLRMPLHLLVPHLVRKAWMRHFPATQDEPVAR</sequence>
<gene>
    <name evidence="1" type="ORF">AACH10_00150</name>
</gene>
<comment type="caution">
    <text evidence="1">The sequence shown here is derived from an EMBL/GenBank/DDBJ whole genome shotgun (WGS) entry which is preliminary data.</text>
</comment>
<dbReference type="EMBL" id="JBBUTH010000001">
    <property type="protein sequence ID" value="MEK8048645.1"/>
    <property type="molecule type" value="Genomic_DNA"/>
</dbReference>
<evidence type="ECO:0000313" key="2">
    <source>
        <dbReference type="Proteomes" id="UP001365405"/>
    </source>
</evidence>
<dbReference type="InterPro" id="IPR039498">
    <property type="entry name" value="NTP_transf_5"/>
</dbReference>
<dbReference type="Pfam" id="PF14907">
    <property type="entry name" value="NTP_transf_5"/>
    <property type="match status" value="1"/>
</dbReference>
<name>A0ABU9CEC9_9BURK</name>
<organism evidence="1 2">
    <name type="scientific">Pseudaquabacterium inlustre</name>
    <dbReference type="NCBI Taxonomy" id="2984192"/>
    <lineage>
        <taxon>Bacteria</taxon>
        <taxon>Pseudomonadati</taxon>
        <taxon>Pseudomonadota</taxon>
        <taxon>Betaproteobacteria</taxon>
        <taxon>Burkholderiales</taxon>
        <taxon>Sphaerotilaceae</taxon>
        <taxon>Pseudaquabacterium</taxon>
    </lineage>
</organism>